<dbReference type="GeneID" id="59454045"/>
<gene>
    <name evidence="2" type="ORF">IMZ38_01465</name>
</gene>
<name>A0A7M1URP2_9CREN</name>
<feature type="compositionally biased region" description="Basic and acidic residues" evidence="1">
    <location>
        <begin position="8"/>
        <end position="17"/>
    </location>
</feature>
<organism evidence="2 3">
    <name type="scientific">Thermosphaera chiliense</name>
    <dbReference type="NCBI Taxonomy" id="3402707"/>
    <lineage>
        <taxon>Archaea</taxon>
        <taxon>Thermoproteota</taxon>
        <taxon>Thermoprotei</taxon>
        <taxon>Desulfurococcales</taxon>
        <taxon>Desulfurococcaceae</taxon>
        <taxon>Thermosphaera</taxon>
    </lineage>
</organism>
<dbReference type="AlphaFoldDB" id="A0A7M1URP2"/>
<dbReference type="EMBL" id="CP063144">
    <property type="protein sequence ID" value="QOR94629.1"/>
    <property type="molecule type" value="Genomic_DNA"/>
</dbReference>
<dbReference type="KEGG" id="tcs:IMZ38_01465"/>
<sequence length="63" mass="6781">MNNHRVRLQREAAEARDPPGPAGGGCVASPSPRENLRKGLRGVQRHKPVHPAEAGPGERFIHG</sequence>
<evidence type="ECO:0000256" key="1">
    <source>
        <dbReference type="SAM" id="MobiDB-lite"/>
    </source>
</evidence>
<proteinExistence type="predicted"/>
<feature type="region of interest" description="Disordered" evidence="1">
    <location>
        <begin position="1"/>
        <end position="63"/>
    </location>
</feature>
<keyword evidence="3" id="KW-1185">Reference proteome</keyword>
<evidence type="ECO:0000313" key="2">
    <source>
        <dbReference type="EMBL" id="QOR94629.1"/>
    </source>
</evidence>
<dbReference type="RefSeq" id="WP_193436426.1">
    <property type="nucleotide sequence ID" value="NZ_CP063144.1"/>
</dbReference>
<dbReference type="Proteomes" id="UP000593766">
    <property type="component" value="Chromosome"/>
</dbReference>
<protein>
    <submittedName>
        <fullName evidence="2">Uncharacterized protein</fullName>
    </submittedName>
</protein>
<accession>A0A7M1URP2</accession>
<reference evidence="2 3" key="1">
    <citation type="submission" date="2020-10" db="EMBL/GenBank/DDBJ databases">
        <title>Complete genome sequence of Thermosphaera aggregans strain 3507.</title>
        <authorList>
            <person name="Zayulina K.S."/>
            <person name="Elcheninov A.G."/>
            <person name="Toshchakov S.V."/>
            <person name="Kublanov I.V."/>
            <person name="Kochetkova T.V."/>
        </authorList>
    </citation>
    <scope>NUCLEOTIDE SEQUENCE [LARGE SCALE GENOMIC DNA]</scope>
    <source>
        <strain evidence="2 3">3507</strain>
    </source>
</reference>
<feature type="compositionally biased region" description="Basic residues" evidence="1">
    <location>
        <begin position="38"/>
        <end position="49"/>
    </location>
</feature>
<evidence type="ECO:0000313" key="3">
    <source>
        <dbReference type="Proteomes" id="UP000593766"/>
    </source>
</evidence>